<evidence type="ECO:0000313" key="3">
    <source>
        <dbReference type="Proteomes" id="UP001234989"/>
    </source>
</evidence>
<evidence type="ECO:0000313" key="2">
    <source>
        <dbReference type="EMBL" id="WMV37019.1"/>
    </source>
</evidence>
<proteinExistence type="predicted"/>
<sequence>STYFQYNETIQTETINSSFNLYPQNHTHNTSYLRKTKNANFRSCRCNPRFPPTDHRVTQAHASGPWMATCDPSRETPRNLSKCRPTVRPTDRRSGHGPWSTFVDQTPNYSLSVAK</sequence>
<dbReference type="Proteomes" id="UP001234989">
    <property type="component" value="Chromosome 7"/>
</dbReference>
<feature type="non-terminal residue" evidence="2">
    <location>
        <position position="1"/>
    </location>
</feature>
<protein>
    <submittedName>
        <fullName evidence="2">Uncharacterized protein</fullName>
    </submittedName>
</protein>
<keyword evidence="3" id="KW-1185">Reference proteome</keyword>
<dbReference type="EMBL" id="CP133618">
    <property type="protein sequence ID" value="WMV37019.1"/>
    <property type="molecule type" value="Genomic_DNA"/>
</dbReference>
<feature type="compositionally biased region" description="Polar residues" evidence="1">
    <location>
        <begin position="102"/>
        <end position="115"/>
    </location>
</feature>
<gene>
    <name evidence="2" type="ORF">MTR67_030404</name>
</gene>
<dbReference type="AlphaFoldDB" id="A0AAF0R5Y2"/>
<feature type="region of interest" description="Disordered" evidence="1">
    <location>
        <begin position="55"/>
        <end position="115"/>
    </location>
</feature>
<organism evidence="2 3">
    <name type="scientific">Solanum verrucosum</name>
    <dbReference type="NCBI Taxonomy" id="315347"/>
    <lineage>
        <taxon>Eukaryota</taxon>
        <taxon>Viridiplantae</taxon>
        <taxon>Streptophyta</taxon>
        <taxon>Embryophyta</taxon>
        <taxon>Tracheophyta</taxon>
        <taxon>Spermatophyta</taxon>
        <taxon>Magnoliopsida</taxon>
        <taxon>eudicotyledons</taxon>
        <taxon>Gunneridae</taxon>
        <taxon>Pentapetalae</taxon>
        <taxon>asterids</taxon>
        <taxon>lamiids</taxon>
        <taxon>Solanales</taxon>
        <taxon>Solanaceae</taxon>
        <taxon>Solanoideae</taxon>
        <taxon>Solaneae</taxon>
        <taxon>Solanum</taxon>
    </lineage>
</organism>
<evidence type="ECO:0000256" key="1">
    <source>
        <dbReference type="SAM" id="MobiDB-lite"/>
    </source>
</evidence>
<name>A0AAF0R5Y2_SOLVR</name>
<reference evidence="2" key="1">
    <citation type="submission" date="2023-08" db="EMBL/GenBank/DDBJ databases">
        <title>A de novo genome assembly of Solanum verrucosum Schlechtendal, a Mexican diploid species geographically isolated from the other diploid A-genome species in potato relatives.</title>
        <authorList>
            <person name="Hosaka K."/>
        </authorList>
    </citation>
    <scope>NUCLEOTIDE SEQUENCE</scope>
    <source>
        <tissue evidence="2">Young leaves</tissue>
    </source>
</reference>
<accession>A0AAF0R5Y2</accession>